<comment type="caution">
    <text evidence="1">The sequence shown here is derived from an EMBL/GenBank/DDBJ whole genome shotgun (WGS) entry which is preliminary data.</text>
</comment>
<gene>
    <name evidence="1" type="ORF">E2C01_006595</name>
</gene>
<accession>A0A5B7CVI3</accession>
<name>A0A5B7CVI3_PORTR</name>
<dbReference type="EMBL" id="VSRR010000311">
    <property type="protein sequence ID" value="MPC13847.1"/>
    <property type="molecule type" value="Genomic_DNA"/>
</dbReference>
<sequence length="161" mass="18711">MDNLYDLDTRNMCLQPRANRGSRRTVPQRFKNKEKNVQPSLLSVRYKSNSTFSKTISNVHFIPAWWQPSTDTAERGKVLNPRSLMRNRVSEPHPATVKGLHVKQKEQGYHYRIHEGRKMPLHLFRSHFYRSVSGRLLCGLLVLTSLQADRRGIKGSTRVNE</sequence>
<proteinExistence type="predicted"/>
<keyword evidence="2" id="KW-1185">Reference proteome</keyword>
<reference evidence="1 2" key="1">
    <citation type="submission" date="2019-05" db="EMBL/GenBank/DDBJ databases">
        <title>Another draft genome of Portunus trituberculatus and its Hox gene families provides insights of decapod evolution.</title>
        <authorList>
            <person name="Jeong J.-H."/>
            <person name="Song I."/>
            <person name="Kim S."/>
            <person name="Choi T."/>
            <person name="Kim D."/>
            <person name="Ryu S."/>
            <person name="Kim W."/>
        </authorList>
    </citation>
    <scope>NUCLEOTIDE SEQUENCE [LARGE SCALE GENOMIC DNA]</scope>
    <source>
        <tissue evidence="1">Muscle</tissue>
    </source>
</reference>
<organism evidence="1 2">
    <name type="scientific">Portunus trituberculatus</name>
    <name type="common">Swimming crab</name>
    <name type="synonym">Neptunus trituberculatus</name>
    <dbReference type="NCBI Taxonomy" id="210409"/>
    <lineage>
        <taxon>Eukaryota</taxon>
        <taxon>Metazoa</taxon>
        <taxon>Ecdysozoa</taxon>
        <taxon>Arthropoda</taxon>
        <taxon>Crustacea</taxon>
        <taxon>Multicrustacea</taxon>
        <taxon>Malacostraca</taxon>
        <taxon>Eumalacostraca</taxon>
        <taxon>Eucarida</taxon>
        <taxon>Decapoda</taxon>
        <taxon>Pleocyemata</taxon>
        <taxon>Brachyura</taxon>
        <taxon>Eubrachyura</taxon>
        <taxon>Portunoidea</taxon>
        <taxon>Portunidae</taxon>
        <taxon>Portuninae</taxon>
        <taxon>Portunus</taxon>
    </lineage>
</organism>
<protein>
    <submittedName>
        <fullName evidence="1">Uncharacterized protein</fullName>
    </submittedName>
</protein>
<evidence type="ECO:0000313" key="2">
    <source>
        <dbReference type="Proteomes" id="UP000324222"/>
    </source>
</evidence>
<dbReference type="AlphaFoldDB" id="A0A5B7CVI3"/>
<evidence type="ECO:0000313" key="1">
    <source>
        <dbReference type="EMBL" id="MPC13847.1"/>
    </source>
</evidence>
<dbReference type="Proteomes" id="UP000324222">
    <property type="component" value="Unassembled WGS sequence"/>
</dbReference>